<protein>
    <submittedName>
        <fullName evidence="2">3-oxoacyl-(Acyl-carrier-protein) reductase</fullName>
        <ecNumber evidence="2">1.1.1.100</ecNumber>
    </submittedName>
</protein>
<dbReference type="RefSeq" id="WP_013556430.1">
    <property type="nucleotide sequence ID" value="NC_014958.1"/>
</dbReference>
<dbReference type="InterPro" id="IPR036291">
    <property type="entry name" value="NAD(P)-bd_dom_sf"/>
</dbReference>
<dbReference type="GO" id="GO:0004316">
    <property type="term" value="F:3-oxoacyl-[acyl-carrier-protein] reductase (NADPH) activity"/>
    <property type="evidence" value="ECO:0007669"/>
    <property type="project" value="UniProtKB-EC"/>
</dbReference>
<dbReference type="PANTHER" id="PTHR42760:SF132">
    <property type="entry name" value="SHORT-CHAIN DEHYDROGENASE_REDUCTASE FAMILY PROTEIN"/>
    <property type="match status" value="1"/>
</dbReference>
<comment type="similarity">
    <text evidence="1">Belongs to the short-chain dehydrogenases/reductases (SDR) family.</text>
</comment>
<dbReference type="Gene3D" id="3.40.50.720">
    <property type="entry name" value="NAD(P)-binding Rossmann-like Domain"/>
    <property type="match status" value="1"/>
</dbReference>
<dbReference type="PRINTS" id="PR00080">
    <property type="entry name" value="SDRFAMILY"/>
</dbReference>
<keyword evidence="2" id="KW-0560">Oxidoreductase</keyword>
<dbReference type="Proteomes" id="UP000008635">
    <property type="component" value="Chromosome"/>
</dbReference>
<dbReference type="AlphaFoldDB" id="E8U786"/>
<dbReference type="SUPFAM" id="SSF51735">
    <property type="entry name" value="NAD(P)-binding Rossmann-fold domains"/>
    <property type="match status" value="1"/>
</dbReference>
<reference evidence="2 3" key="1">
    <citation type="journal article" date="2011" name="Stand. Genomic Sci.">
        <title>Complete genome sequence of Deinococcus maricopensis type strain (LB-34).</title>
        <authorList>
            <person name="Pukall R."/>
            <person name="Zeytun A."/>
            <person name="Lucas S."/>
            <person name="Lapidus A."/>
            <person name="Hammon N."/>
            <person name="Deshpande S."/>
            <person name="Nolan M."/>
            <person name="Cheng J.F."/>
            <person name="Pitluck S."/>
            <person name="Liolios K."/>
            <person name="Pagani I."/>
            <person name="Mikhailova N."/>
            <person name="Ivanova N."/>
            <person name="Mavromatis K."/>
            <person name="Pati A."/>
            <person name="Tapia R."/>
            <person name="Han C."/>
            <person name="Goodwin L."/>
            <person name="Chen A."/>
            <person name="Palaniappan K."/>
            <person name="Land M."/>
            <person name="Hauser L."/>
            <person name="Chang Y.J."/>
            <person name="Jeffries C.D."/>
            <person name="Brambilla E.M."/>
            <person name="Rohde M."/>
            <person name="Goker M."/>
            <person name="Detter J.C."/>
            <person name="Woyke T."/>
            <person name="Bristow J."/>
            <person name="Eisen J.A."/>
            <person name="Markowitz V."/>
            <person name="Hugenholtz P."/>
            <person name="Kyrpides N.C."/>
            <person name="Klenk H.P."/>
        </authorList>
    </citation>
    <scope>NUCLEOTIDE SEQUENCE [LARGE SCALE GENOMIC DNA]</scope>
    <source>
        <strain evidence="3">DSM 21211 / LMG 22137 / NRRL B-23946 / LB-34</strain>
    </source>
</reference>
<dbReference type="PRINTS" id="PR00081">
    <property type="entry name" value="GDHRDH"/>
</dbReference>
<sequence length="277" mass="30106">MPDQQQTVTPLPEPQDYRHRGRLEGRVAIVTGSESGIGQATAVEFAREGADVAVTYFKDEAGAQQTRADIEALGRRAIVVHLDQRDEASVKALFDQTVRDLGTPDILVNDAGIDATGKQVADMTAQEWDDRIRTNLYGPFYACQQFIRLRRVAGGRGKIINVTSVHEDIPRAGASGYDSSKGALRNLTRTLALELAPDLINVNNLAPGMVLTPMNQEAMDDPKVYAEQVQSIPFKRAAQPWEMARLAVYLASADADYATGQTFTLDGGLTMNQGQGA</sequence>
<evidence type="ECO:0000313" key="3">
    <source>
        <dbReference type="Proteomes" id="UP000008635"/>
    </source>
</evidence>
<dbReference type="FunFam" id="3.40.50.720:FF:000084">
    <property type="entry name" value="Short-chain dehydrogenase reductase"/>
    <property type="match status" value="1"/>
</dbReference>
<dbReference type="OrthoDB" id="9803333at2"/>
<dbReference type="EMBL" id="CP002454">
    <property type="protein sequence ID" value="ADV66925.1"/>
    <property type="molecule type" value="Genomic_DNA"/>
</dbReference>
<dbReference type="PANTHER" id="PTHR42760">
    <property type="entry name" value="SHORT-CHAIN DEHYDROGENASES/REDUCTASES FAMILY MEMBER"/>
    <property type="match status" value="1"/>
</dbReference>
<evidence type="ECO:0000256" key="1">
    <source>
        <dbReference type="ARBA" id="ARBA00006484"/>
    </source>
</evidence>
<dbReference type="HOGENOM" id="CLU_010194_1_3_0"/>
<evidence type="ECO:0000313" key="2">
    <source>
        <dbReference type="EMBL" id="ADV66925.1"/>
    </source>
</evidence>
<gene>
    <name evidence="2" type="ordered locus">Deima_1274</name>
</gene>
<dbReference type="eggNOG" id="COG1028">
    <property type="taxonomic scope" value="Bacteria"/>
</dbReference>
<dbReference type="KEGG" id="dmr:Deima_1274"/>
<reference evidence="3" key="2">
    <citation type="submission" date="2011-01" db="EMBL/GenBank/DDBJ databases">
        <title>The complete genome of Deinococcus maricopensis DSM 21211.</title>
        <authorList>
            <consortium name="US DOE Joint Genome Institute (JGI-PGF)"/>
            <person name="Lucas S."/>
            <person name="Copeland A."/>
            <person name="Lapidus A."/>
            <person name="Goodwin L."/>
            <person name="Pitluck S."/>
            <person name="Kyrpides N."/>
            <person name="Mavromatis K."/>
            <person name="Pagani I."/>
            <person name="Ivanova N."/>
            <person name="Ovchinnikova G."/>
            <person name="Zeytun A."/>
            <person name="Detter J.C."/>
            <person name="Han C."/>
            <person name="Land M."/>
            <person name="Hauser L."/>
            <person name="Markowitz V."/>
            <person name="Cheng J.-F."/>
            <person name="Hugenholtz P."/>
            <person name="Woyke T."/>
            <person name="Wu D."/>
            <person name="Pukall R."/>
            <person name="Gehrich-Schroeter G."/>
            <person name="Brambilla E."/>
            <person name="Klenk H.-P."/>
            <person name="Eisen J.A."/>
        </authorList>
    </citation>
    <scope>NUCLEOTIDE SEQUENCE [LARGE SCALE GENOMIC DNA]</scope>
    <source>
        <strain evidence="3">DSM 21211 / LMG 22137 / NRRL B-23946 / LB-34</strain>
    </source>
</reference>
<proteinExistence type="inferred from homology"/>
<organism evidence="2 3">
    <name type="scientific">Deinococcus maricopensis (strain DSM 21211 / LMG 22137 / NRRL B-23946 / LB-34)</name>
    <dbReference type="NCBI Taxonomy" id="709986"/>
    <lineage>
        <taxon>Bacteria</taxon>
        <taxon>Thermotogati</taxon>
        <taxon>Deinococcota</taxon>
        <taxon>Deinococci</taxon>
        <taxon>Deinococcales</taxon>
        <taxon>Deinococcaceae</taxon>
        <taxon>Deinococcus</taxon>
    </lineage>
</organism>
<dbReference type="InterPro" id="IPR002347">
    <property type="entry name" value="SDR_fam"/>
</dbReference>
<dbReference type="STRING" id="709986.Deima_1274"/>
<dbReference type="EC" id="1.1.1.100" evidence="2"/>
<name>E8U786_DEIML</name>
<accession>E8U786</accession>
<dbReference type="Pfam" id="PF13561">
    <property type="entry name" value="adh_short_C2"/>
    <property type="match status" value="1"/>
</dbReference>
<keyword evidence="3" id="KW-1185">Reference proteome</keyword>